<dbReference type="GO" id="GO:0050354">
    <property type="term" value="F:triokinase activity"/>
    <property type="evidence" value="ECO:0007669"/>
    <property type="project" value="UniProtKB-EC"/>
</dbReference>
<keyword evidence="10" id="KW-0170">Cobalt</keyword>
<evidence type="ECO:0000256" key="10">
    <source>
        <dbReference type="ARBA" id="ARBA00023285"/>
    </source>
</evidence>
<comment type="similarity">
    <text evidence="1">Belongs to the dihydroxyacetone kinase (DAK) family.</text>
</comment>
<dbReference type="GO" id="GO:0005524">
    <property type="term" value="F:ATP binding"/>
    <property type="evidence" value="ECO:0007669"/>
    <property type="project" value="UniProtKB-KW"/>
</dbReference>
<keyword evidence="9" id="KW-0067">ATP-binding</keyword>
<evidence type="ECO:0000256" key="7">
    <source>
        <dbReference type="ARBA" id="ARBA00022741"/>
    </source>
</evidence>
<dbReference type="PANTHER" id="PTHR28629">
    <property type="entry name" value="TRIOKINASE/FMN CYCLASE"/>
    <property type="match status" value="1"/>
</dbReference>
<evidence type="ECO:0000256" key="6">
    <source>
        <dbReference type="ARBA" id="ARBA00022679"/>
    </source>
</evidence>
<dbReference type="GeneID" id="108626944"/>
<dbReference type="Pfam" id="PF02733">
    <property type="entry name" value="Dak1"/>
    <property type="match status" value="1"/>
</dbReference>
<dbReference type="Pfam" id="PF02734">
    <property type="entry name" value="Dak2"/>
    <property type="match status" value="1"/>
</dbReference>
<evidence type="ECO:0000256" key="3">
    <source>
        <dbReference type="ARBA" id="ARBA00012110"/>
    </source>
</evidence>
<keyword evidence="6" id="KW-0808">Transferase</keyword>
<evidence type="ECO:0000259" key="18">
    <source>
        <dbReference type="PROSITE" id="PS51481"/>
    </source>
</evidence>
<dbReference type="EC" id="4.6.1.15" evidence="4"/>
<comment type="function">
    <text evidence="12">Catalyzes both the phosphorylation of dihydroxyacetone and of glyceraldehyde, and the splitting of ribonucleoside diphosphate-X compounds among which FAD is the best substrate. Represses IFIH1-mediated cellular antiviral response.</text>
</comment>
<dbReference type="RefSeq" id="XP_017883394.1">
    <property type="nucleotide sequence ID" value="XM_018027905.2"/>
</dbReference>
<evidence type="ECO:0000256" key="4">
    <source>
        <dbReference type="ARBA" id="ARBA00012578"/>
    </source>
</evidence>
<evidence type="ECO:0000256" key="9">
    <source>
        <dbReference type="ARBA" id="ARBA00022840"/>
    </source>
</evidence>
<comment type="catalytic activity">
    <reaction evidence="14">
        <text>D-glyceraldehyde + ATP = D-glyceraldehyde 3-phosphate + ADP + H(+)</text>
        <dbReference type="Rhea" id="RHEA:13941"/>
        <dbReference type="ChEBI" id="CHEBI:15378"/>
        <dbReference type="ChEBI" id="CHEBI:17378"/>
        <dbReference type="ChEBI" id="CHEBI:30616"/>
        <dbReference type="ChEBI" id="CHEBI:59776"/>
        <dbReference type="ChEBI" id="CHEBI:456216"/>
        <dbReference type="EC" id="2.7.1.28"/>
    </reaction>
</comment>
<keyword evidence="7" id="KW-0547">Nucleotide-binding</keyword>
<dbReference type="FunFam" id="3.40.50.10440:FF:000001">
    <property type="entry name" value="Dihydroxyacetone kinase, DhaK subunit"/>
    <property type="match status" value="1"/>
</dbReference>
<evidence type="ECO:0000256" key="2">
    <source>
        <dbReference type="ARBA" id="ARBA00012107"/>
    </source>
</evidence>
<dbReference type="SMART" id="SM01120">
    <property type="entry name" value="Dak2"/>
    <property type="match status" value="1"/>
</dbReference>
<dbReference type="GO" id="GO:0004371">
    <property type="term" value="F:glycerone kinase activity"/>
    <property type="evidence" value="ECO:0007669"/>
    <property type="project" value="UniProtKB-EC"/>
</dbReference>
<dbReference type="Gene3D" id="3.30.1180.20">
    <property type="entry name" value="Dihydroxyacetone kinase, domain 2"/>
    <property type="match status" value="1"/>
</dbReference>
<evidence type="ECO:0000256" key="8">
    <source>
        <dbReference type="ARBA" id="ARBA00022777"/>
    </source>
</evidence>
<dbReference type="Proteomes" id="UP000694925">
    <property type="component" value="Unplaced"/>
</dbReference>
<dbReference type="PROSITE" id="PS51481">
    <property type="entry name" value="DHAK"/>
    <property type="match status" value="1"/>
</dbReference>
<evidence type="ECO:0000313" key="19">
    <source>
        <dbReference type="Proteomes" id="UP000694925"/>
    </source>
</evidence>
<keyword evidence="19" id="KW-1185">Reference proteome</keyword>
<dbReference type="PROSITE" id="PS51480">
    <property type="entry name" value="DHAL"/>
    <property type="match status" value="1"/>
</dbReference>
<evidence type="ECO:0000256" key="11">
    <source>
        <dbReference type="ARBA" id="ARBA00032426"/>
    </source>
</evidence>
<evidence type="ECO:0000256" key="14">
    <source>
        <dbReference type="ARBA" id="ARBA00047974"/>
    </source>
</evidence>
<comment type="catalytic activity">
    <reaction evidence="16">
        <text>dihydroxyacetone + ATP = dihydroxyacetone phosphate + ADP + H(+)</text>
        <dbReference type="Rhea" id="RHEA:15773"/>
        <dbReference type="ChEBI" id="CHEBI:15378"/>
        <dbReference type="ChEBI" id="CHEBI:16016"/>
        <dbReference type="ChEBI" id="CHEBI:30616"/>
        <dbReference type="ChEBI" id="CHEBI:57642"/>
        <dbReference type="ChEBI" id="CHEBI:456216"/>
        <dbReference type="EC" id="2.7.1.29"/>
    </reaction>
</comment>
<dbReference type="GO" id="GO:0005829">
    <property type="term" value="C:cytosol"/>
    <property type="evidence" value="ECO:0007669"/>
    <property type="project" value="TreeGrafter"/>
</dbReference>
<protein>
    <recommendedName>
        <fullName evidence="5">Triokinase/FMN cyclase</fullName>
        <ecNumber evidence="3">2.7.1.28</ecNumber>
        <ecNumber evidence="2">2.7.1.29</ecNumber>
        <ecNumber evidence="4">4.6.1.15</ecNumber>
    </recommendedName>
    <alternativeName>
        <fullName evidence="11">Bifunctional ATP-dependent dihydroxyacetone kinase/FAD-AMP lyase (cyclizing)</fullName>
    </alternativeName>
</protein>
<reference evidence="20" key="1">
    <citation type="submission" date="2025-08" db="UniProtKB">
        <authorList>
            <consortium name="RefSeq"/>
        </authorList>
    </citation>
    <scope>IDENTIFICATION</scope>
    <source>
        <tissue evidence="20">Whole body</tissue>
    </source>
</reference>
<dbReference type="AlphaFoldDB" id="A0AAJ7N8S5"/>
<evidence type="ECO:0000256" key="16">
    <source>
        <dbReference type="ARBA" id="ARBA00048898"/>
    </source>
</evidence>
<dbReference type="FunFam" id="3.30.1180.20:FF:000001">
    <property type="entry name" value="Dihydroxyacetone kinase 1"/>
    <property type="match status" value="1"/>
</dbReference>
<dbReference type="SUPFAM" id="SSF101473">
    <property type="entry name" value="DhaL-like"/>
    <property type="match status" value="1"/>
</dbReference>
<dbReference type="GO" id="GO:0034012">
    <property type="term" value="F:FAD-AMP lyase (cyclizing) activity"/>
    <property type="evidence" value="ECO:0007669"/>
    <property type="project" value="UniProtKB-EC"/>
</dbReference>
<dbReference type="Gene3D" id="1.25.40.340">
    <property type="match status" value="1"/>
</dbReference>
<proteinExistence type="inferred from homology"/>
<accession>A0AAJ7N8S5</accession>
<dbReference type="GO" id="GO:0019563">
    <property type="term" value="P:glycerol catabolic process"/>
    <property type="evidence" value="ECO:0007669"/>
    <property type="project" value="TreeGrafter"/>
</dbReference>
<dbReference type="EC" id="2.7.1.28" evidence="3"/>
<evidence type="ECO:0000256" key="13">
    <source>
        <dbReference type="ARBA" id="ARBA00046681"/>
    </source>
</evidence>
<evidence type="ECO:0000256" key="1">
    <source>
        <dbReference type="ARBA" id="ARBA00008757"/>
    </source>
</evidence>
<evidence type="ECO:0000313" key="20">
    <source>
        <dbReference type="RefSeq" id="XP_017883394.1"/>
    </source>
</evidence>
<name>A0AAJ7N8S5_9HYME</name>
<dbReference type="FunFam" id="1.25.40.340:FF:000002">
    <property type="entry name" value="Dihydroxyacetone kinase, L subunit"/>
    <property type="match status" value="1"/>
</dbReference>
<dbReference type="InterPro" id="IPR050861">
    <property type="entry name" value="Dihydroxyacetone_Kinase"/>
</dbReference>
<comment type="catalytic activity">
    <reaction evidence="15">
        <text>FAD = riboflavin cyclic-4',5'-phosphate + AMP + H(+)</text>
        <dbReference type="Rhea" id="RHEA:13729"/>
        <dbReference type="ChEBI" id="CHEBI:15378"/>
        <dbReference type="ChEBI" id="CHEBI:57692"/>
        <dbReference type="ChEBI" id="CHEBI:76202"/>
        <dbReference type="ChEBI" id="CHEBI:456215"/>
        <dbReference type="EC" id="4.6.1.15"/>
    </reaction>
</comment>
<dbReference type="PANTHER" id="PTHR28629:SF4">
    <property type="entry name" value="TRIOKINASE_FMN CYCLASE"/>
    <property type="match status" value="1"/>
</dbReference>
<organism evidence="19 20">
    <name type="scientific">Ceratina calcarata</name>
    <dbReference type="NCBI Taxonomy" id="156304"/>
    <lineage>
        <taxon>Eukaryota</taxon>
        <taxon>Metazoa</taxon>
        <taxon>Ecdysozoa</taxon>
        <taxon>Arthropoda</taxon>
        <taxon>Hexapoda</taxon>
        <taxon>Insecta</taxon>
        <taxon>Pterygota</taxon>
        <taxon>Neoptera</taxon>
        <taxon>Endopterygota</taxon>
        <taxon>Hymenoptera</taxon>
        <taxon>Apocrita</taxon>
        <taxon>Aculeata</taxon>
        <taxon>Apoidea</taxon>
        <taxon>Anthophila</taxon>
        <taxon>Apidae</taxon>
        <taxon>Ceratina</taxon>
        <taxon>Zadontomerus</taxon>
    </lineage>
</organism>
<dbReference type="InterPro" id="IPR004006">
    <property type="entry name" value="DhaK_dom"/>
</dbReference>
<evidence type="ECO:0000256" key="5">
    <source>
        <dbReference type="ARBA" id="ARBA00018932"/>
    </source>
</evidence>
<evidence type="ECO:0000256" key="15">
    <source>
        <dbReference type="ARBA" id="ARBA00048526"/>
    </source>
</evidence>
<evidence type="ECO:0000256" key="12">
    <source>
        <dbReference type="ARBA" id="ARBA00045490"/>
    </source>
</evidence>
<dbReference type="InterPro" id="IPR004007">
    <property type="entry name" value="DhaL_dom"/>
</dbReference>
<evidence type="ECO:0000259" key="17">
    <source>
        <dbReference type="PROSITE" id="PS51480"/>
    </source>
</evidence>
<feature type="domain" description="DhaK" evidence="18">
    <location>
        <begin position="63"/>
        <end position="391"/>
    </location>
</feature>
<dbReference type="InterPro" id="IPR036117">
    <property type="entry name" value="DhaL_dom_sf"/>
</dbReference>
<feature type="domain" description="DhaL" evidence="17">
    <location>
        <begin position="431"/>
        <end position="632"/>
    </location>
</feature>
<dbReference type="EC" id="2.7.1.29" evidence="2"/>
<comment type="subunit">
    <text evidence="13">Homodimer. Interacts with IFIH1 (via the CARD domains), the interaction is inhibited by viral infection.</text>
</comment>
<dbReference type="Gene3D" id="3.40.50.10440">
    <property type="entry name" value="Dihydroxyacetone kinase, domain 1"/>
    <property type="match status" value="1"/>
</dbReference>
<sequence length="638" mass="69678">MRGARLASKVIEEACHRTDLSPRKISSTSVNVRLPVRSTTRSIGRSVCYNKLSVRTMKRLVNDVDDAVTESLHGLSFAYPQFEYQVSHRVVLIPKLEDRKKKVSLICGGGSGHEPFAAGYVGRGMLTAAVAGSIYAAPPSMHISYAIDRVSAHDKTGILMIVPNYTGDCLNFGIAVERARQEDLNIAEIIVNEDCSIPKENLSLAGKRGLCGIVLIVKVAGALAENGMPLDEISEIAHRVLRNMATYSVGMTACSIPGQPPMFQLAEDEIELGMGVHGEAGHEKRKIAPSSQVVALMLERICGALSLKSGDAVAIIVNNFGALSQLEQGIVVHDAIKHLRGMNVQPLRVYTGLLMTSLNSAGVQITVLNLPERDRNLFLSCLDAPTDAPKWPGCAYSVPDESSTTRQKVRQDSVVRVVERRGVEVGPDMQTLMQRCVRSACEALIREEDRLNDLDRGCGDGDTGSTLKRLATEVLRKFNELQFSHPSAVFSELANIAEERMGGASGGLYCLYLTSLNAELCVPQVDGGWLKLWAQTLRTSLEIVMKYGKAKPGDRSMVDALHAFSETFEKTLDKPWTEICDAVKAATWRACESTKNMKARVGRASYVREEECFQKMDAGAYAVAVIVDAIMNEIRTVF</sequence>
<gene>
    <name evidence="20" type="primary">LOC108626944</name>
</gene>
<dbReference type="SUPFAM" id="SSF82549">
    <property type="entry name" value="DAK1/DegV-like"/>
    <property type="match status" value="1"/>
</dbReference>
<keyword evidence="8" id="KW-0418">Kinase</keyword>